<dbReference type="InterPro" id="IPR029063">
    <property type="entry name" value="SAM-dependent_MTases_sf"/>
</dbReference>
<dbReference type="Pfam" id="PF08241">
    <property type="entry name" value="Methyltransf_11"/>
    <property type="match status" value="1"/>
</dbReference>
<comment type="caution">
    <text evidence="5">The sequence shown here is derived from an EMBL/GenBank/DDBJ whole genome shotgun (WGS) entry which is preliminary data.</text>
</comment>
<keyword evidence="2" id="KW-0489">Methyltransferase</keyword>
<dbReference type="CDD" id="cd02440">
    <property type="entry name" value="AdoMet_MTases"/>
    <property type="match status" value="1"/>
</dbReference>
<dbReference type="PANTHER" id="PTHR44942">
    <property type="entry name" value="METHYLTRANSF_11 DOMAIN-CONTAINING PROTEIN"/>
    <property type="match status" value="1"/>
</dbReference>
<sequence length="282" mass="31738">MNAAEALEQAKARMPTDLDTSKMYVDANQAKKYAEHRPRYSEEIFQFMVDYCKETMPALNSCVDVGCGSGQSTVGFSKYFKNVVGVDISPSQIANAPKDIPNVQFKVSSAEKLPFVPSESVDLWCSGESFNYMPKELTYKEADRVLKPGGTMAIFGYAVPHAAEKPIQDAISAMFLKLLPYWPRESLSTFEKFSNVELPYPGWFRNDDVKQIQRLTLKDYMGLIGSLWSSVAYRKANPEEDLMGDLEKSMGAALEQVYGSKNDAVFEMIWDSFIIIGRKPFK</sequence>
<evidence type="ECO:0000256" key="1">
    <source>
        <dbReference type="ARBA" id="ARBA00008361"/>
    </source>
</evidence>
<dbReference type="Proteomes" id="UP000271974">
    <property type="component" value="Unassembled WGS sequence"/>
</dbReference>
<dbReference type="AlphaFoldDB" id="A0A3S1AH41"/>
<keyword evidence="3" id="KW-0808">Transferase</keyword>
<dbReference type="GO" id="GO:0008757">
    <property type="term" value="F:S-adenosylmethionine-dependent methyltransferase activity"/>
    <property type="evidence" value="ECO:0007669"/>
    <property type="project" value="InterPro"/>
</dbReference>
<dbReference type="PANTHER" id="PTHR44942:SF4">
    <property type="entry name" value="METHYLTRANSFERASE TYPE 11 DOMAIN-CONTAINING PROTEIN"/>
    <property type="match status" value="1"/>
</dbReference>
<dbReference type="STRING" id="188477.A0A3S1AH41"/>
<dbReference type="Gene3D" id="3.40.50.150">
    <property type="entry name" value="Vaccinia Virus protein VP39"/>
    <property type="match status" value="1"/>
</dbReference>
<proteinExistence type="inferred from homology"/>
<name>A0A3S1AH41_ELYCH</name>
<feature type="domain" description="Methyltransferase type 11" evidence="4">
    <location>
        <begin position="63"/>
        <end position="154"/>
    </location>
</feature>
<accession>A0A3S1AH41</accession>
<evidence type="ECO:0000259" key="4">
    <source>
        <dbReference type="Pfam" id="PF08241"/>
    </source>
</evidence>
<organism evidence="5 6">
    <name type="scientific">Elysia chlorotica</name>
    <name type="common">Eastern emerald elysia</name>
    <name type="synonym">Sea slug</name>
    <dbReference type="NCBI Taxonomy" id="188477"/>
    <lineage>
        <taxon>Eukaryota</taxon>
        <taxon>Metazoa</taxon>
        <taxon>Spiralia</taxon>
        <taxon>Lophotrochozoa</taxon>
        <taxon>Mollusca</taxon>
        <taxon>Gastropoda</taxon>
        <taxon>Heterobranchia</taxon>
        <taxon>Euthyneura</taxon>
        <taxon>Panpulmonata</taxon>
        <taxon>Sacoglossa</taxon>
        <taxon>Placobranchoidea</taxon>
        <taxon>Plakobranchidae</taxon>
        <taxon>Elysia</taxon>
    </lineage>
</organism>
<protein>
    <recommendedName>
        <fullName evidence="4">Methyltransferase type 11 domain-containing protein</fullName>
    </recommendedName>
</protein>
<reference evidence="5 6" key="1">
    <citation type="submission" date="2019-01" db="EMBL/GenBank/DDBJ databases">
        <title>A draft genome assembly of the solar-powered sea slug Elysia chlorotica.</title>
        <authorList>
            <person name="Cai H."/>
            <person name="Li Q."/>
            <person name="Fang X."/>
            <person name="Li J."/>
            <person name="Curtis N.E."/>
            <person name="Altenburger A."/>
            <person name="Shibata T."/>
            <person name="Feng M."/>
            <person name="Maeda T."/>
            <person name="Schwartz J.A."/>
            <person name="Shigenobu S."/>
            <person name="Lundholm N."/>
            <person name="Nishiyama T."/>
            <person name="Yang H."/>
            <person name="Hasebe M."/>
            <person name="Li S."/>
            <person name="Pierce S.K."/>
            <person name="Wang J."/>
        </authorList>
    </citation>
    <scope>NUCLEOTIDE SEQUENCE [LARGE SCALE GENOMIC DNA]</scope>
    <source>
        <strain evidence="5">EC2010</strain>
        <tissue evidence="5">Whole organism of an adult</tissue>
    </source>
</reference>
<evidence type="ECO:0000256" key="3">
    <source>
        <dbReference type="ARBA" id="ARBA00022679"/>
    </source>
</evidence>
<keyword evidence="6" id="KW-1185">Reference proteome</keyword>
<dbReference type="GO" id="GO:0032259">
    <property type="term" value="P:methylation"/>
    <property type="evidence" value="ECO:0007669"/>
    <property type="project" value="UniProtKB-KW"/>
</dbReference>
<evidence type="ECO:0000313" key="6">
    <source>
        <dbReference type="Proteomes" id="UP000271974"/>
    </source>
</evidence>
<dbReference type="SUPFAM" id="SSF53335">
    <property type="entry name" value="S-adenosyl-L-methionine-dependent methyltransferases"/>
    <property type="match status" value="1"/>
</dbReference>
<evidence type="ECO:0000313" key="5">
    <source>
        <dbReference type="EMBL" id="RUS91938.1"/>
    </source>
</evidence>
<dbReference type="EMBL" id="RQTK01000004">
    <property type="protein sequence ID" value="RUS91938.1"/>
    <property type="molecule type" value="Genomic_DNA"/>
</dbReference>
<evidence type="ECO:0000256" key="2">
    <source>
        <dbReference type="ARBA" id="ARBA00022603"/>
    </source>
</evidence>
<dbReference type="OrthoDB" id="506498at2759"/>
<dbReference type="InterPro" id="IPR013216">
    <property type="entry name" value="Methyltransf_11"/>
</dbReference>
<dbReference type="InterPro" id="IPR051052">
    <property type="entry name" value="Diverse_substrate_MTase"/>
</dbReference>
<gene>
    <name evidence="5" type="ORF">EGW08_000340</name>
</gene>
<comment type="similarity">
    <text evidence="1">Belongs to the methyltransferase superfamily.</text>
</comment>